<feature type="transmembrane region" description="Helical" evidence="1">
    <location>
        <begin position="7"/>
        <end position="27"/>
    </location>
</feature>
<name>A0ABX3III9_9BACT</name>
<feature type="transmembrane region" description="Helical" evidence="1">
    <location>
        <begin position="92"/>
        <end position="114"/>
    </location>
</feature>
<dbReference type="Proteomes" id="UP000242616">
    <property type="component" value="Unassembled WGS sequence"/>
</dbReference>
<keyword evidence="1" id="KW-0812">Transmembrane</keyword>
<evidence type="ECO:0000313" key="3">
    <source>
        <dbReference type="Proteomes" id="UP000242616"/>
    </source>
</evidence>
<feature type="transmembrane region" description="Helical" evidence="1">
    <location>
        <begin position="68"/>
        <end position="86"/>
    </location>
</feature>
<keyword evidence="3" id="KW-1185">Reference proteome</keyword>
<dbReference type="EMBL" id="LBFC01000007">
    <property type="protein sequence ID" value="ONN27635.1"/>
    <property type="molecule type" value="Genomic_DNA"/>
</dbReference>
<reference evidence="2 3" key="1">
    <citation type="submission" date="2015-06" db="EMBL/GenBank/DDBJ databases">
        <title>Genome sequencing of Thermotogales isolates from hydrothermal vents.</title>
        <authorList>
            <person name="Haverkamp T.H."/>
            <person name="Kublanov I.V."/>
            <person name="Nesbo C.L."/>
        </authorList>
    </citation>
    <scope>NUCLEOTIDE SEQUENCE [LARGE SCALE GENOMIC DNA]</scope>
    <source>
        <strain evidence="3">ik275mar</strain>
    </source>
</reference>
<organism evidence="2 3">
    <name type="scientific">Thermosipho affectus</name>
    <dbReference type="NCBI Taxonomy" id="660294"/>
    <lineage>
        <taxon>Bacteria</taxon>
        <taxon>Thermotogati</taxon>
        <taxon>Thermotogota</taxon>
        <taxon>Thermotogae</taxon>
        <taxon>Thermotogales</taxon>
        <taxon>Fervidobacteriaceae</taxon>
        <taxon>Thermosipho</taxon>
    </lineage>
</organism>
<protein>
    <submittedName>
        <fullName evidence="2">ATPase</fullName>
    </submittedName>
</protein>
<dbReference type="RefSeq" id="WP_075665504.1">
    <property type="nucleotide sequence ID" value="NZ_LBFC01000007.1"/>
</dbReference>
<evidence type="ECO:0000256" key="1">
    <source>
        <dbReference type="SAM" id="Phobius"/>
    </source>
</evidence>
<keyword evidence="1" id="KW-1133">Transmembrane helix</keyword>
<sequence length="123" mass="13730">MKKVIKSYVNVIIILGIIGTILGTILTNYERSFIFSYVLGTIGAVLYVFSLYYDIINLGLKKRSKKGYYIRYLFSASLFLLVGVLFKEKVLALLGVFLGLINVKIGAYIVGFLIGGENSEKKD</sequence>
<keyword evidence="1" id="KW-0472">Membrane</keyword>
<proteinExistence type="predicted"/>
<comment type="caution">
    <text evidence="2">The sequence shown here is derived from an EMBL/GenBank/DDBJ whole genome shotgun (WGS) entry which is preliminary data.</text>
</comment>
<accession>A0ABX3III9</accession>
<feature type="transmembrane region" description="Helical" evidence="1">
    <location>
        <begin position="33"/>
        <end position="56"/>
    </location>
</feature>
<evidence type="ECO:0000313" key="2">
    <source>
        <dbReference type="EMBL" id="ONN27635.1"/>
    </source>
</evidence>
<gene>
    <name evidence="2" type="ORF">XJ44_02565</name>
</gene>